<reference evidence="2 3" key="1">
    <citation type="journal article" date="2014" name="Genome Announc.">
        <title>Complete Genome Sequence of Ehrlichia muris Strain AS145T, a Model Monocytotropic Ehrlichia Strain.</title>
        <authorList>
            <person name="Thirumalapura N.R."/>
            <person name="Qin X."/>
            <person name="Kuriakose J.A."/>
            <person name="Walker D.H."/>
        </authorList>
    </citation>
    <scope>NUCLEOTIDE SEQUENCE [LARGE SCALE GENOMIC DNA]</scope>
    <source>
        <strain evidence="3">AS154</strain>
    </source>
</reference>
<dbReference type="PATRIC" id="fig|1423892.3.peg.985"/>
<dbReference type="RefSeq" id="WP_024072532.1">
    <property type="nucleotide sequence ID" value="NC_023063.1"/>
</dbReference>
<evidence type="ECO:0000313" key="2">
    <source>
        <dbReference type="EMBL" id="AHC39645.1"/>
    </source>
</evidence>
<feature type="transmembrane region" description="Helical" evidence="1">
    <location>
        <begin position="73"/>
        <end position="94"/>
    </location>
</feature>
<proteinExistence type="predicted"/>
<dbReference type="HOGENOM" id="CLU_121355_0_0_5"/>
<organism evidence="2 3">
    <name type="scientific">Ehrlichia muris AS145</name>
    <dbReference type="NCBI Taxonomy" id="1423892"/>
    <lineage>
        <taxon>Bacteria</taxon>
        <taxon>Pseudomonadati</taxon>
        <taxon>Pseudomonadota</taxon>
        <taxon>Alphaproteobacteria</taxon>
        <taxon>Rickettsiales</taxon>
        <taxon>Anaplasmataceae</taxon>
        <taxon>Ehrlichia</taxon>
    </lineage>
</organism>
<keyword evidence="1" id="KW-1133">Transmembrane helix</keyword>
<keyword evidence="1" id="KW-0812">Transmembrane</keyword>
<feature type="transmembrane region" description="Helical" evidence="1">
    <location>
        <begin position="20"/>
        <end position="40"/>
    </location>
</feature>
<evidence type="ECO:0000256" key="1">
    <source>
        <dbReference type="SAM" id="Phobius"/>
    </source>
</evidence>
<dbReference type="Proteomes" id="UP000018689">
    <property type="component" value="Chromosome"/>
</dbReference>
<dbReference type="EMBL" id="CP006917">
    <property type="protein sequence ID" value="AHC39645.1"/>
    <property type="molecule type" value="Genomic_DNA"/>
</dbReference>
<dbReference type="AlphaFoldDB" id="V9R788"/>
<dbReference type="KEGG" id="emr:EMUR_04795"/>
<sequence>MFFYRYMLFSFLLRRVKNLVVNLLFFTIFLYFSSLIFIAMKEGISVAFAYKDPKSVVIYTYKYLKWCYYNPDLLTYSIYFKAGVSLVIPFWIYLKVSKINWSEFFRCIFEYIFSMFKKDTCDNKNLEFYGKNNIDFEKINYREELYRIKRNAMIEIEESINKMTSEILCIKNKKNSENYDNIIDKN</sequence>
<evidence type="ECO:0000313" key="3">
    <source>
        <dbReference type="Proteomes" id="UP000018689"/>
    </source>
</evidence>
<accession>V9R788</accession>
<name>V9R788_9RICK</name>
<keyword evidence="1" id="KW-0472">Membrane</keyword>
<protein>
    <submittedName>
        <fullName evidence="2">Uncharacterized protein</fullName>
    </submittedName>
</protein>
<dbReference type="OrthoDB" id="7163204at2"/>
<gene>
    <name evidence="2" type="ORF">EMUR_04795</name>
</gene>
<keyword evidence="3" id="KW-1185">Reference proteome</keyword>